<dbReference type="Pfam" id="PF07685">
    <property type="entry name" value="GATase_3"/>
    <property type="match status" value="1"/>
</dbReference>
<dbReference type="GO" id="GO:0009236">
    <property type="term" value="P:cobalamin biosynthetic process"/>
    <property type="evidence" value="ECO:0007669"/>
    <property type="project" value="UniProtKB-UniRule"/>
</dbReference>
<keyword evidence="6 7" id="KW-0315">Glutamine amidotransferase</keyword>
<comment type="domain">
    <text evidence="7">Comprises of two domains. The C-terminal domain contains the binding site for glutamine and catalyzes the hydrolysis of this substrate to glutamate and ammonia. The N-terminal domain is anticipated to bind ATP and cobyrinate and catalyzes the ultimate synthesis of the diamide product. The ammonia produced via the glutaminase domain is probably translocated to the adjacent domain via a molecular tunnel, where it reacts with an activated intermediate.</text>
</comment>
<dbReference type="InterPro" id="IPR004484">
    <property type="entry name" value="CbiA/CobB_synth"/>
</dbReference>
<dbReference type="InterPro" id="IPR002586">
    <property type="entry name" value="CobQ/CobB/MinD/ParA_Nub-bd_dom"/>
</dbReference>
<evidence type="ECO:0000259" key="8">
    <source>
        <dbReference type="Pfam" id="PF01656"/>
    </source>
</evidence>
<comment type="caution">
    <text evidence="10">The sequence shown here is derived from an EMBL/GenBank/DDBJ whole genome shotgun (WGS) entry which is preliminary data.</text>
</comment>
<evidence type="ECO:0000256" key="4">
    <source>
        <dbReference type="ARBA" id="ARBA00022840"/>
    </source>
</evidence>
<feature type="active site" description="Nucleophile" evidence="7">
    <location>
        <position position="332"/>
    </location>
</feature>
<dbReference type="Gene3D" id="3.40.50.300">
    <property type="entry name" value="P-loop containing nucleotide triphosphate hydrolases"/>
    <property type="match status" value="1"/>
</dbReference>
<evidence type="ECO:0000256" key="1">
    <source>
        <dbReference type="ARBA" id="ARBA00001946"/>
    </source>
</evidence>
<sequence>MKVNRPRLMLAAPRSGSGKTTITCALLGALHMRGGRVASFKCGPDYIDPMFHRSALGVPSFNLDPFLLEPPELRRTLASHGEEDGVSVLEGAMGYYDGIAMTTEASGYELAGRLGVPVVLVIDCKGAAASVPAQIRGFLCHRADSNIRGVLLNRLPERLYPGMKALIERELPLRVCGYLPELPECSFESRHLGLIPAQELHDLGARLERLAQQAARSFELEALLALAKGAPALEAPALAAAPSGGVPVQIALARDEAFCFYYEEALQRLQGLGARLVPFSPLHDERLPDHIDGLLLGGGYPELYAHELSENRPLLGQLRALVRGGLPTIAECGGFMLLQESLEGTDGNRYPMAGALPGECRRQQRLCRFGYARYTALSDGLLCGRGESLPIHSFHYWDSTAPGDGFLAQKPGRDGSWREGVMTGSLYAGFGHLHLCHGELAKRFVARCRGAQKERR</sequence>
<reference evidence="10 11" key="1">
    <citation type="submission" date="2019-03" db="EMBL/GenBank/DDBJ databases">
        <title>Genomic Encyclopedia of Type Strains, Phase IV (KMG-IV): sequencing the most valuable type-strain genomes for metagenomic binning, comparative biology and taxonomic classification.</title>
        <authorList>
            <person name="Goeker M."/>
        </authorList>
    </citation>
    <scope>NUCLEOTIDE SEQUENCE [LARGE SCALE GENOMIC DNA]</scope>
    <source>
        <strain evidence="10 11">DSM 100433</strain>
    </source>
</reference>
<keyword evidence="11" id="KW-1185">Reference proteome</keyword>
<accession>A0A9X8Y7F8</accession>
<dbReference type="InterPro" id="IPR011698">
    <property type="entry name" value="GATase_3"/>
</dbReference>
<dbReference type="NCBIfam" id="NF002204">
    <property type="entry name" value="PRK01077.1"/>
    <property type="match status" value="1"/>
</dbReference>
<comment type="miscellaneous">
    <text evidence="7">The a and c carboxylates of cobyrinate are activated for nucleophilic attack via formation of a phosphorylated intermediate by ATP. CbiA catalyzes first the amidation of the c-carboxylate, and then that of the a-carboxylate.</text>
</comment>
<keyword evidence="2 7" id="KW-0436">Ligase</keyword>
<dbReference type="NCBIfam" id="TIGR00379">
    <property type="entry name" value="cobB"/>
    <property type="match status" value="1"/>
</dbReference>
<dbReference type="SUPFAM" id="SSF52540">
    <property type="entry name" value="P-loop containing nucleoside triphosphate hydrolases"/>
    <property type="match status" value="1"/>
</dbReference>
<keyword evidence="3 7" id="KW-0547">Nucleotide-binding</keyword>
<comment type="pathway">
    <text evidence="7">Cofactor biosynthesis; adenosylcobalamin biosynthesis; cob(II)yrinate a,c-diamide from sirohydrochlorin (anaerobic route): step 10/10.</text>
</comment>
<dbReference type="GO" id="GO:0005524">
    <property type="term" value="F:ATP binding"/>
    <property type="evidence" value="ECO:0007669"/>
    <property type="project" value="UniProtKB-UniRule"/>
</dbReference>
<dbReference type="RefSeq" id="WP_286170871.1">
    <property type="nucleotide sequence ID" value="NZ_SLUK01000011.1"/>
</dbReference>
<comment type="catalytic activity">
    <reaction evidence="7">
        <text>cob(II)yrinate + 2 L-glutamine + 2 ATP + 2 H2O = cob(II)yrinate a,c diamide + 2 L-glutamate + 2 ADP + 2 phosphate + 2 H(+)</text>
        <dbReference type="Rhea" id="RHEA:26289"/>
        <dbReference type="ChEBI" id="CHEBI:15377"/>
        <dbReference type="ChEBI" id="CHEBI:15378"/>
        <dbReference type="ChEBI" id="CHEBI:29985"/>
        <dbReference type="ChEBI" id="CHEBI:30616"/>
        <dbReference type="ChEBI" id="CHEBI:43474"/>
        <dbReference type="ChEBI" id="CHEBI:58359"/>
        <dbReference type="ChEBI" id="CHEBI:58537"/>
        <dbReference type="ChEBI" id="CHEBI:58894"/>
        <dbReference type="ChEBI" id="CHEBI:456216"/>
        <dbReference type="EC" id="6.3.5.11"/>
    </reaction>
</comment>
<dbReference type="InterPro" id="IPR029062">
    <property type="entry name" value="Class_I_gatase-like"/>
</dbReference>
<keyword evidence="5 7" id="KW-0460">Magnesium</keyword>
<dbReference type="AlphaFoldDB" id="A0A9X8Y7F8"/>
<organism evidence="10 11">
    <name type="scientific">Harryflintia acetispora</name>
    <dbReference type="NCBI Taxonomy" id="1849041"/>
    <lineage>
        <taxon>Bacteria</taxon>
        <taxon>Bacillati</taxon>
        <taxon>Bacillota</taxon>
        <taxon>Clostridia</taxon>
        <taxon>Eubacteriales</taxon>
        <taxon>Oscillospiraceae</taxon>
        <taxon>Harryflintia</taxon>
    </lineage>
</organism>
<feature type="site" description="Increases nucleophilicity of active site Cys" evidence="7">
    <location>
        <position position="432"/>
    </location>
</feature>
<dbReference type="SUPFAM" id="SSF52317">
    <property type="entry name" value="Class I glutamine amidotransferase-like"/>
    <property type="match status" value="1"/>
</dbReference>
<comment type="similarity">
    <text evidence="7">Belongs to the CobB/CbiA family.</text>
</comment>
<proteinExistence type="inferred from homology"/>
<evidence type="ECO:0000256" key="5">
    <source>
        <dbReference type="ARBA" id="ARBA00022842"/>
    </source>
</evidence>
<evidence type="ECO:0000313" key="11">
    <source>
        <dbReference type="Proteomes" id="UP000294682"/>
    </source>
</evidence>
<keyword evidence="7" id="KW-0169">Cobalamin biosynthesis</keyword>
<evidence type="ECO:0000256" key="7">
    <source>
        <dbReference type="HAMAP-Rule" id="MF_00027"/>
    </source>
</evidence>
<evidence type="ECO:0000256" key="6">
    <source>
        <dbReference type="ARBA" id="ARBA00022962"/>
    </source>
</evidence>
<dbReference type="Proteomes" id="UP000294682">
    <property type="component" value="Unassembled WGS sequence"/>
</dbReference>
<dbReference type="InterPro" id="IPR027417">
    <property type="entry name" value="P-loop_NTPase"/>
</dbReference>
<dbReference type="EMBL" id="SLUK01000011">
    <property type="protein sequence ID" value="TCL42298.1"/>
    <property type="molecule type" value="Genomic_DNA"/>
</dbReference>
<dbReference type="PROSITE" id="PS51274">
    <property type="entry name" value="GATASE_COBBQ"/>
    <property type="match status" value="1"/>
</dbReference>
<gene>
    <name evidence="7" type="primary">cbiA</name>
    <name evidence="10" type="ORF">EDD78_11162</name>
</gene>
<name>A0A9X8Y7F8_9FIRM</name>
<protein>
    <recommendedName>
        <fullName evidence="7">Cobyrinate a,c-diamide synthase</fullName>
        <ecNumber evidence="7">6.3.5.11</ecNumber>
    </recommendedName>
    <alternativeName>
        <fullName evidence="7">Cobyrinic acid a,c-diamide synthetase</fullName>
    </alternativeName>
</protein>
<evidence type="ECO:0000313" key="10">
    <source>
        <dbReference type="EMBL" id="TCL42298.1"/>
    </source>
</evidence>
<comment type="function">
    <text evidence="7">Catalyzes the ATP-dependent amidation of the two carboxylate groups at positions a and c of cobyrinate, using either L-glutamine or ammonia as the nitrogen source.</text>
</comment>
<keyword evidence="4 7" id="KW-0067">ATP-binding</keyword>
<evidence type="ECO:0000256" key="3">
    <source>
        <dbReference type="ARBA" id="ARBA00022741"/>
    </source>
</evidence>
<dbReference type="GO" id="GO:0042242">
    <property type="term" value="F:cobyrinic acid a,c-diamide synthase activity"/>
    <property type="evidence" value="ECO:0007669"/>
    <property type="project" value="UniProtKB-UniRule"/>
</dbReference>
<dbReference type="PANTHER" id="PTHR43873:SF1">
    <property type="entry name" value="COBYRINATE A,C-DIAMIDE SYNTHASE"/>
    <property type="match status" value="1"/>
</dbReference>
<dbReference type="Pfam" id="PF01656">
    <property type="entry name" value="CbiA"/>
    <property type="match status" value="1"/>
</dbReference>
<feature type="domain" description="CobB/CobQ-like glutamine amidotransferase" evidence="9">
    <location>
        <begin position="249"/>
        <end position="435"/>
    </location>
</feature>
<dbReference type="PANTHER" id="PTHR43873">
    <property type="entry name" value="COBYRINATE A,C-DIAMIDE SYNTHASE"/>
    <property type="match status" value="1"/>
</dbReference>
<dbReference type="Gene3D" id="3.40.50.880">
    <property type="match status" value="1"/>
</dbReference>
<dbReference type="EC" id="6.3.5.11" evidence="7"/>
<evidence type="ECO:0000259" key="9">
    <source>
        <dbReference type="Pfam" id="PF07685"/>
    </source>
</evidence>
<feature type="domain" description="CobQ/CobB/MinD/ParA nucleotide binding" evidence="8">
    <location>
        <begin position="9"/>
        <end position="185"/>
    </location>
</feature>
<evidence type="ECO:0000256" key="2">
    <source>
        <dbReference type="ARBA" id="ARBA00022598"/>
    </source>
</evidence>
<comment type="cofactor">
    <cofactor evidence="1 7">
        <name>Mg(2+)</name>
        <dbReference type="ChEBI" id="CHEBI:18420"/>
    </cofactor>
</comment>
<dbReference type="CDD" id="cd03130">
    <property type="entry name" value="GATase1_CobB"/>
    <property type="match status" value="1"/>
</dbReference>
<dbReference type="HAMAP" id="MF_00027">
    <property type="entry name" value="CobB_CbiA"/>
    <property type="match status" value="1"/>
</dbReference>